<evidence type="ECO:0000313" key="3">
    <source>
        <dbReference type="EMBL" id="ELU45271.1"/>
    </source>
</evidence>
<evidence type="ECO:0000256" key="2">
    <source>
        <dbReference type="ARBA" id="ARBA00022803"/>
    </source>
</evidence>
<keyword evidence="4" id="KW-1185">Reference proteome</keyword>
<evidence type="ECO:0000313" key="4">
    <source>
        <dbReference type="Proteomes" id="UP000011668"/>
    </source>
</evidence>
<organism evidence="3 4">
    <name type="scientific">Thanatephorus cucumeris (strain AG1-IA)</name>
    <name type="common">Rice sheath blight fungus</name>
    <name type="synonym">Rhizoctonia solani</name>
    <dbReference type="NCBI Taxonomy" id="983506"/>
    <lineage>
        <taxon>Eukaryota</taxon>
        <taxon>Fungi</taxon>
        <taxon>Dikarya</taxon>
        <taxon>Basidiomycota</taxon>
        <taxon>Agaricomycotina</taxon>
        <taxon>Agaricomycetes</taxon>
        <taxon>Cantharellales</taxon>
        <taxon>Ceratobasidiaceae</taxon>
        <taxon>Rhizoctonia</taxon>
        <taxon>Rhizoctonia solani AG-1</taxon>
    </lineage>
</organism>
<dbReference type="STRING" id="983506.L8X4R9"/>
<gene>
    <name evidence="3" type="ORF">AG1IA_00697</name>
</gene>
<dbReference type="Gene3D" id="1.25.40.10">
    <property type="entry name" value="Tetratricopeptide repeat domain"/>
    <property type="match status" value="3"/>
</dbReference>
<keyword evidence="1" id="KW-0677">Repeat</keyword>
<comment type="caution">
    <text evidence="3">The sequence shown here is derived from an EMBL/GenBank/DDBJ whole genome shotgun (WGS) entry which is preliminary data.</text>
</comment>
<dbReference type="EMBL" id="AFRT01000112">
    <property type="protein sequence ID" value="ELU45271.1"/>
    <property type="molecule type" value="Genomic_DNA"/>
</dbReference>
<dbReference type="OrthoDB" id="9991317at2759"/>
<accession>L8X4R9</accession>
<name>L8X4R9_THACA</name>
<dbReference type="AlphaFoldDB" id="L8X4R9"/>
<dbReference type="InterPro" id="IPR011990">
    <property type="entry name" value="TPR-like_helical_dom_sf"/>
</dbReference>
<sequence length="1126" mass="126521">MSGKLPYFPYQHDLRVRHEITSKTLAGHRDNLLSPDFVEIWGLVTSCWEWAADQRPSVTELAQSISKTMIGLGSPDLSTMDVHNSEQIKVIINIPSRSSQTDQGSGHNSAVTFESHYRYTPYEKITGKTAADILKEVDQTPQSSNTVLECHRDYLPLYGGPKNPGALWSIARRALGSTPRALPSVIPNAPECWPTIASPGALPRFLGPRRAEAQFASLKKSYPRAYYDKLVRESRILSQLYAGGQTHQDRAQLLLNESASSNTQPKDVLVSFGNKLNESPAPPRRYQSAPGLAIASEHSGAFGMTLGRAHGVLSSPRRATRIRRIPTRRFLKPEHSRALPGFWGPRRADTSEVSSYTTLTAGEEDQIITSVTHFPKPSSGLEGGSRAELERGGLVGTERYTYTRMIAFENKGKRIEIIDPKVHALDASQTYISESSLQAMSKLGQGLLNQSDSGIGPVFFWILLKYVKTQGVSRIHSGPDAAWLLEIQITSGQMLCRTLAETRHDMSTTRAAAFNVLDQGYLKNHSASSTGYDLCILRSYDEVLQYVFGDEPHVRLQVPVCDKQSHARRNVLAEARLHAGCLIGNMVMRILTKRSLRPLTVFIKGHEILHRLGMFHLRRFQRFGRLDDVEKSIEFEVHALDLTPEGHPDLLYRHAALGVSYSERYRHLGEIDDLNKAIKCDNGALLLTPSDHPDLPDRHANIGASYHDRYTRLGEPNDLEKAIESLSHALTTSPDNHPNLLLRHDALGVIYGDRFQLLGEMGDLEKSMEYRSRALSLTPGGHQDLARRHAALGASYIERYRRLGEIDDLEKAIGCDSRALELTPANHPDFLRRHADLGMSYVQRYKYLGELDDLDKAMEHKSCALKLTPDGHRDLPRRYADLGVLYTDRYIRLGDFTDLEKSLECDVCALTLTPEGHPHLSVRHSALGVSYASRYQRLGEIADLAKAIEHHSHALSLTPTGHPHLPPLYEALGTSYTKRYRHLHETSDLEKSIEYKSRALELTPHDHPHLPRRYDALGVSYTDRYRLLDKTDDLEKSIEFKSRALELTPDDHASLSRRYAALGVSYTDRYQCLGLPKDLEKSVECHLRALDLTPEGHPDLSLRHFNWRTARGLQIRLRVGKTRIQA</sequence>
<protein>
    <submittedName>
        <fullName evidence="3">TPR_2 domain-containing protein</fullName>
    </submittedName>
</protein>
<dbReference type="SUPFAM" id="SSF81901">
    <property type="entry name" value="HCP-like"/>
    <property type="match status" value="1"/>
</dbReference>
<dbReference type="PANTHER" id="PTHR45641:SF19">
    <property type="entry name" value="NEPHROCYSTIN-3"/>
    <property type="match status" value="1"/>
</dbReference>
<keyword evidence="2" id="KW-0802">TPR repeat</keyword>
<dbReference type="Proteomes" id="UP000011668">
    <property type="component" value="Unassembled WGS sequence"/>
</dbReference>
<reference evidence="3 4" key="1">
    <citation type="journal article" date="2013" name="Nat. Commun.">
        <title>The evolution and pathogenic mechanisms of the rice sheath blight pathogen.</title>
        <authorList>
            <person name="Zheng A."/>
            <person name="Lin R."/>
            <person name="Xu L."/>
            <person name="Qin P."/>
            <person name="Tang C."/>
            <person name="Ai P."/>
            <person name="Zhang D."/>
            <person name="Liu Y."/>
            <person name="Sun Z."/>
            <person name="Feng H."/>
            <person name="Wang Y."/>
            <person name="Chen Y."/>
            <person name="Liang X."/>
            <person name="Fu R."/>
            <person name="Li Q."/>
            <person name="Zhang J."/>
            <person name="Yu X."/>
            <person name="Xie Z."/>
            <person name="Ding L."/>
            <person name="Guan P."/>
            <person name="Tang J."/>
            <person name="Liang Y."/>
            <person name="Wang S."/>
            <person name="Deng Q."/>
            <person name="Li S."/>
            <person name="Zhu J."/>
            <person name="Wang L."/>
            <person name="Liu H."/>
            <person name="Li P."/>
        </authorList>
    </citation>
    <scope>NUCLEOTIDE SEQUENCE [LARGE SCALE GENOMIC DNA]</scope>
    <source>
        <strain evidence="4">AG-1 IA</strain>
    </source>
</reference>
<proteinExistence type="predicted"/>
<dbReference type="SUPFAM" id="SSF48452">
    <property type="entry name" value="TPR-like"/>
    <property type="match status" value="1"/>
</dbReference>
<evidence type="ECO:0000256" key="1">
    <source>
        <dbReference type="ARBA" id="ARBA00022737"/>
    </source>
</evidence>
<dbReference type="HOGENOM" id="CLU_279677_0_0_1"/>
<dbReference type="PANTHER" id="PTHR45641">
    <property type="entry name" value="TETRATRICOPEPTIDE REPEAT PROTEIN (AFU_ORTHOLOGUE AFUA_6G03870)"/>
    <property type="match status" value="1"/>
</dbReference>